<dbReference type="RefSeq" id="WP_011991671.1">
    <property type="nucleotide sequence ID" value="NC_009715.2"/>
</dbReference>
<dbReference type="SUPFAM" id="SSF52980">
    <property type="entry name" value="Restriction endonuclease-like"/>
    <property type="match status" value="1"/>
</dbReference>
<dbReference type="REBASE" id="15936">
    <property type="entry name" value="Ccu92MrrP"/>
</dbReference>
<evidence type="ECO:0000259" key="1">
    <source>
        <dbReference type="Pfam" id="PF04471"/>
    </source>
</evidence>
<dbReference type="HOGENOM" id="CLU_063822_2_0_7"/>
<dbReference type="OrthoDB" id="9781481at2"/>
<feature type="domain" description="Restriction endonuclease type IV Mrr" evidence="1">
    <location>
        <begin position="158"/>
        <end position="271"/>
    </location>
</feature>
<gene>
    <name evidence="3" type="ORF">CCV52592_0753</name>
</gene>
<dbReference type="GO" id="GO:0009307">
    <property type="term" value="P:DNA restriction-modification system"/>
    <property type="evidence" value="ECO:0007669"/>
    <property type="project" value="InterPro"/>
</dbReference>
<accession>A7GVZ8</accession>
<dbReference type="Pfam" id="PF14338">
    <property type="entry name" value="Mrr_N"/>
    <property type="match status" value="1"/>
</dbReference>
<dbReference type="EMBL" id="CP000767">
    <property type="protein sequence ID" value="EAT99677.1"/>
    <property type="molecule type" value="Genomic_DNA"/>
</dbReference>
<dbReference type="PANTHER" id="PTHR30015">
    <property type="entry name" value="MRR RESTRICTION SYSTEM PROTEIN"/>
    <property type="match status" value="1"/>
</dbReference>
<dbReference type="GO" id="GO:0003677">
    <property type="term" value="F:DNA binding"/>
    <property type="evidence" value="ECO:0007669"/>
    <property type="project" value="InterPro"/>
</dbReference>
<dbReference type="Proteomes" id="UP000006380">
    <property type="component" value="Chromosome"/>
</dbReference>
<dbReference type="InterPro" id="IPR011335">
    <property type="entry name" value="Restrct_endonuc-II-like"/>
</dbReference>
<dbReference type="PANTHER" id="PTHR30015:SF7">
    <property type="entry name" value="TYPE IV METHYL-DIRECTED RESTRICTION ENZYME ECOKMRR"/>
    <property type="match status" value="1"/>
</dbReference>
<reference evidence="3" key="1">
    <citation type="submission" date="2016-07" db="EMBL/GenBank/DDBJ databases">
        <title>Comparative genomics of the Campylobacter concisus group.</title>
        <authorList>
            <person name="Miller W.G."/>
            <person name="Yee E."/>
            <person name="Chapman M.H."/>
            <person name="Huynh S."/>
            <person name="Bono J.L."/>
            <person name="On S.L.W."/>
            <person name="StLeger J."/>
            <person name="Foster G."/>
            <person name="Parker C.T."/>
        </authorList>
    </citation>
    <scope>NUCLEOTIDE SEQUENCE</scope>
    <source>
        <strain evidence="3">525.92</strain>
    </source>
</reference>
<dbReference type="KEGG" id="ccv:CCV52592_0753"/>
<evidence type="ECO:0000313" key="3">
    <source>
        <dbReference type="EMBL" id="EAT99677.1"/>
    </source>
</evidence>
<dbReference type="Gene3D" id="3.40.1350.10">
    <property type="match status" value="1"/>
</dbReference>
<proteinExistence type="predicted"/>
<keyword evidence="4" id="KW-1185">Reference proteome</keyword>
<dbReference type="AlphaFoldDB" id="A7GVZ8"/>
<name>A7GVZ8_CAMC5</name>
<dbReference type="InterPro" id="IPR052906">
    <property type="entry name" value="Type_IV_Methyl-Rstrct_Enzyme"/>
</dbReference>
<dbReference type="GO" id="GO:0015666">
    <property type="term" value="F:restriction endodeoxyribonuclease activity"/>
    <property type="evidence" value="ECO:0007669"/>
    <property type="project" value="TreeGrafter"/>
</dbReference>
<dbReference type="InterPro" id="IPR007560">
    <property type="entry name" value="Restrct_endonuc_IV_Mrr"/>
</dbReference>
<sequence>MIPSYKEMMFPILKFIAEKGSASRKDVFEFVAKHFKLSEQELSLRIASGTLLYVSRAGWALTYFYGTKDLPENKKPLKKVDRGVYEITKFGKEILKGKDAFAKFNVWYDEIYKNKVQTNRENHQKSIQEKTPNDVIIDSSSELTQNLKSQILDEISQKDPSFFEYLVAKLLEKMGYGVSRLTKSGADGGIDGIVDEDELGLSKIYVQAKSWQGSVSRPEVQKFVGAISDKQTKKGVFITTSNFTKDARSYADGVQSHAVILIDGERLAELMIKYKLGVQVRQILEICDIDGDFFSY</sequence>
<dbReference type="STRING" id="360105.CCV52592_0753"/>
<dbReference type="InterPro" id="IPR025745">
    <property type="entry name" value="Mrr-like_N_dom"/>
</dbReference>
<evidence type="ECO:0000313" key="4">
    <source>
        <dbReference type="Proteomes" id="UP000006380"/>
    </source>
</evidence>
<dbReference type="InterPro" id="IPR011856">
    <property type="entry name" value="tRNA_endonuc-like_dom_sf"/>
</dbReference>
<organism evidence="3 4">
    <name type="scientific">Campylobacter curvus (strain 525.92)</name>
    <dbReference type="NCBI Taxonomy" id="360105"/>
    <lineage>
        <taxon>Bacteria</taxon>
        <taxon>Pseudomonadati</taxon>
        <taxon>Campylobacterota</taxon>
        <taxon>Epsilonproteobacteria</taxon>
        <taxon>Campylobacterales</taxon>
        <taxon>Campylobacteraceae</taxon>
        <taxon>Campylobacter</taxon>
    </lineage>
</organism>
<protein>
    <submittedName>
        <fullName evidence="3">Mrr restriction system protein</fullName>
    </submittedName>
</protein>
<evidence type="ECO:0000259" key="2">
    <source>
        <dbReference type="Pfam" id="PF14338"/>
    </source>
</evidence>
<feature type="domain" description="Restriction system protein Mrr-like N-terminal" evidence="2">
    <location>
        <begin position="5"/>
        <end position="96"/>
    </location>
</feature>
<dbReference type="Pfam" id="PF04471">
    <property type="entry name" value="Mrr_cat"/>
    <property type="match status" value="1"/>
</dbReference>